<dbReference type="Pfam" id="PF00582">
    <property type="entry name" value="Usp"/>
    <property type="match status" value="1"/>
</dbReference>
<evidence type="ECO:0000256" key="3">
    <source>
        <dbReference type="ARBA" id="ARBA00022777"/>
    </source>
</evidence>
<evidence type="ECO:0000256" key="2">
    <source>
        <dbReference type="ARBA" id="ARBA00022741"/>
    </source>
</evidence>
<gene>
    <name evidence="6" type="ORF">DXH78_18195</name>
</gene>
<protein>
    <submittedName>
        <fullName evidence="6">Serine/threonine protein kinase</fullName>
    </submittedName>
</protein>
<dbReference type="PROSITE" id="PS50011">
    <property type="entry name" value="PROTEIN_KINASE_DOM"/>
    <property type="match status" value="1"/>
</dbReference>
<dbReference type="CDD" id="cd14014">
    <property type="entry name" value="STKc_PknB_like"/>
    <property type="match status" value="1"/>
</dbReference>
<evidence type="ECO:0000313" key="7">
    <source>
        <dbReference type="Proteomes" id="UP000263993"/>
    </source>
</evidence>
<keyword evidence="7" id="KW-1185">Reference proteome</keyword>
<dbReference type="PANTHER" id="PTHR43289">
    <property type="entry name" value="MITOGEN-ACTIVATED PROTEIN KINASE KINASE KINASE 20-RELATED"/>
    <property type="match status" value="1"/>
</dbReference>
<dbReference type="GO" id="GO:0005524">
    <property type="term" value="F:ATP binding"/>
    <property type="evidence" value="ECO:0007669"/>
    <property type="project" value="UniProtKB-KW"/>
</dbReference>
<proteinExistence type="predicted"/>
<sequence length="465" mass="51680">MARPLHDPGFVIDGFRLDEMVHKGGMAMLWRVSKDGLDEPMLMKVPRIGEGTDPAAIVSFEMEQMILPKLNGPHIPKYIAAGDFAHQPYLVMEAIAGTSLLQRLPDLPLPYDEVARLGVTIAEALDDLHRQHVVHLDIKPSNIMFRPDGSAVLIDFGLSHHDQLPDLMQEEFRLPFGTAPYMSPEQLRGIRNDPRSDLFALGVLLYFFSTGERPFGESETLRGMRRRLWRDPKPPRSLRPDYPPWLQEIVLRCLEVEPGRRHPTAAQLAFDLSHPDEVKLTARSEKLTRDPWTTAMRRRFNTDLTAPRKSPVATQIASAPIVAVAVDVGEQGAPINAALFEVTARILATLPQARLACLNVLKTSAIALDSTLDDQGHNKKIDRLVRLKSWAAPLKLDERRLTAHVLESTDAAAAILEFAAVNRVDHILIGARQDSFRRRVLGSVSAKVATEAPCSVTVVRAPRAG</sequence>
<feature type="domain" description="Protein kinase" evidence="5">
    <location>
        <begin position="15"/>
        <end position="277"/>
    </location>
</feature>
<dbReference type="AlphaFoldDB" id="A0A371B0R8"/>
<dbReference type="InterPro" id="IPR006016">
    <property type="entry name" value="UspA"/>
</dbReference>
<dbReference type="Pfam" id="PF00069">
    <property type="entry name" value="Pkinase"/>
    <property type="match status" value="1"/>
</dbReference>
<comment type="caution">
    <text evidence="6">The sequence shown here is derived from an EMBL/GenBank/DDBJ whole genome shotgun (WGS) entry which is preliminary data.</text>
</comment>
<dbReference type="InterPro" id="IPR011009">
    <property type="entry name" value="Kinase-like_dom_sf"/>
</dbReference>
<evidence type="ECO:0000313" key="6">
    <source>
        <dbReference type="EMBL" id="RDV01166.1"/>
    </source>
</evidence>
<dbReference type="SUPFAM" id="SSF56112">
    <property type="entry name" value="Protein kinase-like (PK-like)"/>
    <property type="match status" value="1"/>
</dbReference>
<dbReference type="OrthoDB" id="9801841at2"/>
<dbReference type="Gene3D" id="3.30.200.20">
    <property type="entry name" value="Phosphorylase Kinase, domain 1"/>
    <property type="match status" value="1"/>
</dbReference>
<dbReference type="InterPro" id="IPR014729">
    <property type="entry name" value="Rossmann-like_a/b/a_fold"/>
</dbReference>
<dbReference type="SMART" id="SM00220">
    <property type="entry name" value="S_TKc"/>
    <property type="match status" value="1"/>
</dbReference>
<evidence type="ECO:0000259" key="5">
    <source>
        <dbReference type="PROSITE" id="PS50011"/>
    </source>
</evidence>
<reference evidence="7" key="1">
    <citation type="submission" date="2018-08" db="EMBL/GenBank/DDBJ databases">
        <authorList>
            <person name="Kim S.-J."/>
            <person name="Jung G.-Y."/>
        </authorList>
    </citation>
    <scope>NUCLEOTIDE SEQUENCE [LARGE SCALE GENOMIC DNA]</scope>
    <source>
        <strain evidence="7">GY_H</strain>
    </source>
</reference>
<dbReference type="InterPro" id="IPR008271">
    <property type="entry name" value="Ser/Thr_kinase_AS"/>
</dbReference>
<evidence type="ECO:0000256" key="4">
    <source>
        <dbReference type="ARBA" id="ARBA00022840"/>
    </source>
</evidence>
<evidence type="ECO:0000256" key="1">
    <source>
        <dbReference type="ARBA" id="ARBA00022679"/>
    </source>
</evidence>
<organism evidence="6 7">
    <name type="scientific">Undibacter mobilis</name>
    <dbReference type="NCBI Taxonomy" id="2292256"/>
    <lineage>
        <taxon>Bacteria</taxon>
        <taxon>Pseudomonadati</taxon>
        <taxon>Pseudomonadota</taxon>
        <taxon>Alphaproteobacteria</taxon>
        <taxon>Hyphomicrobiales</taxon>
        <taxon>Nitrobacteraceae</taxon>
        <taxon>Undibacter</taxon>
    </lineage>
</organism>
<dbReference type="PANTHER" id="PTHR43289:SF34">
    <property type="entry name" value="SERINE_THREONINE-PROTEIN KINASE YBDM-RELATED"/>
    <property type="match status" value="1"/>
</dbReference>
<keyword evidence="6" id="KW-0723">Serine/threonine-protein kinase</keyword>
<keyword evidence="2" id="KW-0547">Nucleotide-binding</keyword>
<keyword evidence="1" id="KW-0808">Transferase</keyword>
<dbReference type="SUPFAM" id="SSF52402">
    <property type="entry name" value="Adenine nucleotide alpha hydrolases-like"/>
    <property type="match status" value="1"/>
</dbReference>
<dbReference type="InterPro" id="IPR000719">
    <property type="entry name" value="Prot_kinase_dom"/>
</dbReference>
<dbReference type="EMBL" id="QRGO01000003">
    <property type="protein sequence ID" value="RDV01166.1"/>
    <property type="molecule type" value="Genomic_DNA"/>
</dbReference>
<dbReference type="CDD" id="cd00293">
    <property type="entry name" value="USP-like"/>
    <property type="match status" value="1"/>
</dbReference>
<dbReference type="Gene3D" id="1.10.510.10">
    <property type="entry name" value="Transferase(Phosphotransferase) domain 1"/>
    <property type="match status" value="1"/>
</dbReference>
<dbReference type="GO" id="GO:0004674">
    <property type="term" value="F:protein serine/threonine kinase activity"/>
    <property type="evidence" value="ECO:0007669"/>
    <property type="project" value="UniProtKB-KW"/>
</dbReference>
<dbReference type="Proteomes" id="UP000263993">
    <property type="component" value="Unassembled WGS sequence"/>
</dbReference>
<dbReference type="RefSeq" id="WP_115518683.1">
    <property type="nucleotide sequence ID" value="NZ_QRGO01000003.1"/>
</dbReference>
<keyword evidence="3 6" id="KW-0418">Kinase</keyword>
<keyword evidence="4" id="KW-0067">ATP-binding</keyword>
<name>A0A371B0R8_9BRAD</name>
<accession>A0A371B0R8</accession>
<dbReference type="Gene3D" id="3.40.50.620">
    <property type="entry name" value="HUPs"/>
    <property type="match status" value="1"/>
</dbReference>
<dbReference type="PROSITE" id="PS00108">
    <property type="entry name" value="PROTEIN_KINASE_ST"/>
    <property type="match status" value="1"/>
</dbReference>